<evidence type="ECO:0000313" key="1">
    <source>
        <dbReference type="EMBL" id="EJW98697.1"/>
    </source>
</evidence>
<comment type="caution">
    <text evidence="1">The sequence shown here is derived from an EMBL/GenBank/DDBJ whole genome shotgun (WGS) entry which is preliminary data.</text>
</comment>
<gene>
    <name evidence="1" type="ORF">EVA_13197</name>
</gene>
<sequence length="57" mass="6665">MRSRRTLAFVTSTPQRSQTRLCSGFFYIYHSDIPSLCSARKFFRRTDRHALASVFCS</sequence>
<organism evidence="1">
    <name type="scientific">gut metagenome</name>
    <dbReference type="NCBI Taxonomy" id="749906"/>
    <lineage>
        <taxon>unclassified sequences</taxon>
        <taxon>metagenomes</taxon>
        <taxon>organismal metagenomes</taxon>
    </lineage>
</organism>
<name>J9GAB7_9ZZZZ</name>
<accession>J9GAB7</accession>
<dbReference type="EMBL" id="AMCI01004145">
    <property type="protein sequence ID" value="EJW98697.1"/>
    <property type="molecule type" value="Genomic_DNA"/>
</dbReference>
<reference evidence="1" key="1">
    <citation type="journal article" date="2012" name="PLoS ONE">
        <title>Gene sets for utilization of primary and secondary nutrition supplies in the distal gut of endangered iberian lynx.</title>
        <authorList>
            <person name="Alcaide M."/>
            <person name="Messina E."/>
            <person name="Richter M."/>
            <person name="Bargiela R."/>
            <person name="Peplies J."/>
            <person name="Huws S.A."/>
            <person name="Newbold C.J."/>
            <person name="Golyshin P.N."/>
            <person name="Simon M.A."/>
            <person name="Lopez G."/>
            <person name="Yakimov M.M."/>
            <person name="Ferrer M."/>
        </authorList>
    </citation>
    <scope>NUCLEOTIDE SEQUENCE</scope>
</reference>
<proteinExistence type="predicted"/>
<protein>
    <submittedName>
        <fullName evidence="1">Uncharacterized protein</fullName>
    </submittedName>
</protein>
<dbReference type="AlphaFoldDB" id="J9GAB7"/>